<protein>
    <recommendedName>
        <fullName evidence="10">HhH-GPD domain-containing protein</fullName>
    </recommendedName>
</protein>
<dbReference type="GO" id="GO:0003677">
    <property type="term" value="F:DNA binding"/>
    <property type="evidence" value="ECO:0007669"/>
    <property type="project" value="UniProtKB-KW"/>
</dbReference>
<dbReference type="GO" id="GO:0141166">
    <property type="term" value="P:chromosomal 5-methylcytosine DNA demethylation pathway"/>
    <property type="evidence" value="ECO:0007669"/>
    <property type="project" value="InterPro"/>
</dbReference>
<name>A0AAV7GHP4_DENCH</name>
<keyword evidence="4" id="KW-0479">Metal-binding</keyword>
<feature type="region of interest" description="Disordered" evidence="9">
    <location>
        <begin position="394"/>
        <end position="417"/>
    </location>
</feature>
<keyword evidence="6" id="KW-0411">Iron-sulfur</keyword>
<gene>
    <name evidence="11" type="ORF">IEQ34_013983</name>
</gene>
<comment type="cofactor">
    <cofactor evidence="1">
        <name>[4Fe-4S] cluster</name>
        <dbReference type="ChEBI" id="CHEBI:49883"/>
    </cofactor>
</comment>
<dbReference type="EMBL" id="JAGFBR010000013">
    <property type="protein sequence ID" value="KAH0456076.1"/>
    <property type="molecule type" value="Genomic_DNA"/>
</dbReference>
<evidence type="ECO:0000256" key="6">
    <source>
        <dbReference type="ARBA" id="ARBA00023014"/>
    </source>
</evidence>
<keyword evidence="12" id="KW-1185">Reference proteome</keyword>
<dbReference type="Pfam" id="PF15628">
    <property type="entry name" value="RRM_DME"/>
    <property type="match status" value="1"/>
</dbReference>
<dbReference type="GO" id="GO:0005634">
    <property type="term" value="C:nucleus"/>
    <property type="evidence" value="ECO:0007669"/>
    <property type="project" value="UniProtKB-SubCell"/>
</dbReference>
<sequence length="1504" mass="169572">MNKRKGTKGVSRLHCNRVDVLRFSLFNNCYLPFDRLKRHCGAQGPNATVLQDDFPHKISTLSNLPHMNSIFKALNHCYIFLNQACPQSSFILSHSHWRENQPIVHRSPVSETSLSPKISAFWYITGWSGCQYLAMKRARDVDDGENIPACIVVLKNQHGYFGWEGQRKRCHGASSGVISDLNSSTEILKAVVSSSGDVSEAVCVSGTQSTACSGNEFLEALVSNKPGNSTHDDGGKLGSDPKDRRKKEKRTKQRPKMVEIEKTERKPKMGIPMPPQTPKQKSLISAAFTGTRSADCSCGELLEALVLDKSGNSMHDDRGKLGADSDKEWRIKKKRKKYRPKVVEIEKTESKSKMETPKAPQTPSQKSPGKKKGKVIGRKTFVKKKLFENYLEDDDEWEEASDQPKPASADEAINPSNRIQFDEDEYAAEKNVEPCGSGVITENLPAGSSNSSRDVNIRIDELLQELAKLPMKSSSPLLLKAELLQLNIECPVDTLTYIVDNIRIPCLLYFVKQARRNIDRSRIKTGYKLREGLYHSTNKVLEDFIYVLKKCLPSLILKNDQSTASGYMLNNRQGGRSKGKISGSRETKAAAKKLSMPAIQSNFQIVPYTRLYELSSRFQHIEASCTTPVMSKFTANGKTTHNLGDINLTPNQGSSNAMELALQSVADKFSLVDIDNNLGVDSPAELQNALVPFVGGGMIVPCNRSLEQVRQKPHRAEVLLDPETNRLWRFLQENEGDDNVEGMDSCNLKWWENERCVFLGRAKSFTARMNLILGDRRFSPWKGSIVDSVVGVFLTQNVSDHLSSSAFMSLAAKFPLHRRGEGESSERKLAEEHEETSTDAMGFLDNIPSLSNCDAQDPMDIQVNGHPLEDLTSQSHYIQNSFVSNGMDSENAMMFDVDECIPKHVAIISKAFRENAENELVACSNVNHYHVYKMDAEKEATISSSSELEAHFRLEKNTSNAKKANSVDEGKIDWEGLRRKVDPECGKKERSRESLDSVDWEAVRNADVNKISEAIRERGMNNLLANRIKDFLNRLFRDHGSIDLEWLRNVCPDEAKKYLLSIRGLGLKSVECVRLLALQNVAFPVDTNVARISVRLGWVPLKPLPEFLQLHLLEQYPIMDSVQKYIWPRLCKLDQKELYELHYHMITFGKVFCTKSRPNCKVCPMRGECKHFNSAKLALPAPEDKQFKTSSFPGTPMSGRSSFNTIPQLPYRKDDVSGVFHDNFDPVIENPLSPIIEEPPSPPREALQILDKDIEDAFYEDDEIPTIKLNLEQFGQNLQNLMQENDLKIPDNDISKALVELSAEVASMPIRKLKNISGLRTEHHMHPREPDDPSPYLLAIWTPGETAESTEPPESCYKTQKAGSCERETCFACNSRRELEAQTVRGTLLIPCRTAMRGRFPLNGTYFQINEVFADHESSRTPIHVPRSLLWNLPRRTVYFGTSIAAIFRGFIATEPIQYCFSRGFVCVRGFDRKTREPKPLYARLHLPRSKAANNKKPWARKEA</sequence>
<keyword evidence="7" id="KW-0238">DNA-binding</keyword>
<evidence type="ECO:0000256" key="2">
    <source>
        <dbReference type="ARBA" id="ARBA00004123"/>
    </source>
</evidence>
<feature type="compositionally biased region" description="Basic and acidic residues" evidence="9">
    <location>
        <begin position="230"/>
        <end position="243"/>
    </location>
</feature>
<comment type="caution">
    <text evidence="11">The sequence shown here is derived from an EMBL/GenBank/DDBJ whole genome shotgun (WGS) entry which is preliminary data.</text>
</comment>
<accession>A0AAV7GHP4</accession>
<dbReference type="GO" id="GO:0035514">
    <property type="term" value="F:DNA demethylase activity"/>
    <property type="evidence" value="ECO:0007669"/>
    <property type="project" value="InterPro"/>
</dbReference>
<feature type="compositionally biased region" description="Basic and acidic residues" evidence="9">
    <location>
        <begin position="818"/>
        <end position="831"/>
    </location>
</feature>
<dbReference type="SMART" id="SM00478">
    <property type="entry name" value="ENDO3c"/>
    <property type="match status" value="1"/>
</dbReference>
<dbReference type="InterPro" id="IPR023170">
    <property type="entry name" value="HhH_base_excis_C"/>
</dbReference>
<dbReference type="GO" id="GO:0046872">
    <property type="term" value="F:metal ion binding"/>
    <property type="evidence" value="ECO:0007669"/>
    <property type="project" value="UniProtKB-KW"/>
</dbReference>
<evidence type="ECO:0000256" key="8">
    <source>
        <dbReference type="ARBA" id="ARBA00023242"/>
    </source>
</evidence>
<evidence type="ECO:0000256" key="5">
    <source>
        <dbReference type="ARBA" id="ARBA00023004"/>
    </source>
</evidence>
<comment type="subcellular location">
    <subcellularLocation>
        <location evidence="2">Nucleus</location>
    </subcellularLocation>
</comment>
<comment type="similarity">
    <text evidence="3">Belongs to the DNA glycosylase family. DEMETER subfamily.</text>
</comment>
<proteinExistence type="inferred from homology"/>
<evidence type="ECO:0000256" key="9">
    <source>
        <dbReference type="SAM" id="MobiDB-lite"/>
    </source>
</evidence>
<evidence type="ECO:0000256" key="1">
    <source>
        <dbReference type="ARBA" id="ARBA00001966"/>
    </source>
</evidence>
<feature type="domain" description="HhH-GPD" evidence="10">
    <location>
        <begin position="989"/>
        <end position="1124"/>
    </location>
</feature>
<dbReference type="GO" id="GO:0051539">
    <property type="term" value="F:4 iron, 4 sulfur cluster binding"/>
    <property type="evidence" value="ECO:0007669"/>
    <property type="project" value="InterPro"/>
</dbReference>
<evidence type="ECO:0000256" key="7">
    <source>
        <dbReference type="ARBA" id="ARBA00023125"/>
    </source>
</evidence>
<evidence type="ECO:0000259" key="10">
    <source>
        <dbReference type="SMART" id="SM00478"/>
    </source>
</evidence>
<evidence type="ECO:0000313" key="12">
    <source>
        <dbReference type="Proteomes" id="UP000775213"/>
    </source>
</evidence>
<organism evidence="11 12">
    <name type="scientific">Dendrobium chrysotoxum</name>
    <name type="common">Orchid</name>
    <dbReference type="NCBI Taxonomy" id="161865"/>
    <lineage>
        <taxon>Eukaryota</taxon>
        <taxon>Viridiplantae</taxon>
        <taxon>Streptophyta</taxon>
        <taxon>Embryophyta</taxon>
        <taxon>Tracheophyta</taxon>
        <taxon>Spermatophyta</taxon>
        <taxon>Magnoliopsida</taxon>
        <taxon>Liliopsida</taxon>
        <taxon>Asparagales</taxon>
        <taxon>Orchidaceae</taxon>
        <taxon>Epidendroideae</taxon>
        <taxon>Malaxideae</taxon>
        <taxon>Dendrobiinae</taxon>
        <taxon>Dendrobium</taxon>
    </lineage>
</organism>
<dbReference type="InterPro" id="IPR028925">
    <property type="entry name" value="RRM_DME"/>
</dbReference>
<feature type="region of interest" description="Disordered" evidence="9">
    <location>
        <begin position="223"/>
        <end position="258"/>
    </location>
</feature>
<evidence type="ECO:0000256" key="4">
    <source>
        <dbReference type="ARBA" id="ARBA00022723"/>
    </source>
</evidence>
<dbReference type="Gene3D" id="1.10.340.30">
    <property type="entry name" value="Hypothetical protein, domain 2"/>
    <property type="match status" value="1"/>
</dbReference>
<feature type="compositionally biased region" description="Basic and acidic residues" evidence="9">
    <location>
        <begin position="341"/>
        <end position="356"/>
    </location>
</feature>
<dbReference type="PANTHER" id="PTHR46213:SF13">
    <property type="entry name" value="DEMETER-LIKE PROTEIN 2-RELATED"/>
    <property type="match status" value="1"/>
</dbReference>
<dbReference type="InterPro" id="IPR003651">
    <property type="entry name" value="Endonuclease3_FeS-loop_motif"/>
</dbReference>
<dbReference type="CDD" id="cd00056">
    <property type="entry name" value="ENDO3c"/>
    <property type="match status" value="1"/>
</dbReference>
<feature type="region of interest" description="Disordered" evidence="9">
    <location>
        <begin position="818"/>
        <end position="838"/>
    </location>
</feature>
<dbReference type="PANTHER" id="PTHR46213">
    <property type="entry name" value="TRANSCRIPTIONAL ACTIVATOR DEMETER"/>
    <property type="match status" value="1"/>
</dbReference>
<keyword evidence="8" id="KW-0539">Nucleus</keyword>
<dbReference type="SMART" id="SM00525">
    <property type="entry name" value="FES"/>
    <property type="match status" value="1"/>
</dbReference>
<dbReference type="InterPro" id="IPR011257">
    <property type="entry name" value="DNA_glycosylase"/>
</dbReference>
<evidence type="ECO:0000313" key="11">
    <source>
        <dbReference type="EMBL" id="KAH0456076.1"/>
    </source>
</evidence>
<keyword evidence="5" id="KW-0408">Iron</keyword>
<dbReference type="GO" id="GO:0019104">
    <property type="term" value="F:DNA N-glycosylase activity"/>
    <property type="evidence" value="ECO:0007669"/>
    <property type="project" value="InterPro"/>
</dbReference>
<feature type="compositionally biased region" description="Basic residues" evidence="9">
    <location>
        <begin position="244"/>
        <end position="255"/>
    </location>
</feature>
<dbReference type="Proteomes" id="UP000775213">
    <property type="component" value="Unassembled WGS sequence"/>
</dbReference>
<feature type="region of interest" description="Disordered" evidence="9">
    <location>
        <begin position="334"/>
        <end position="375"/>
    </location>
</feature>
<dbReference type="GO" id="GO:0006284">
    <property type="term" value="P:base-excision repair"/>
    <property type="evidence" value="ECO:0007669"/>
    <property type="project" value="InterPro"/>
</dbReference>
<dbReference type="SUPFAM" id="SSF48150">
    <property type="entry name" value="DNA-glycosylase"/>
    <property type="match status" value="1"/>
</dbReference>
<dbReference type="InterPro" id="IPR003265">
    <property type="entry name" value="HhH-GPD_domain"/>
</dbReference>
<reference evidence="11 12" key="1">
    <citation type="journal article" date="2021" name="Hortic Res">
        <title>Chromosome-scale assembly of the Dendrobium chrysotoxum genome enhances the understanding of orchid evolution.</title>
        <authorList>
            <person name="Zhang Y."/>
            <person name="Zhang G.Q."/>
            <person name="Zhang D."/>
            <person name="Liu X.D."/>
            <person name="Xu X.Y."/>
            <person name="Sun W.H."/>
            <person name="Yu X."/>
            <person name="Zhu X."/>
            <person name="Wang Z.W."/>
            <person name="Zhao X."/>
            <person name="Zhong W.Y."/>
            <person name="Chen H."/>
            <person name="Yin W.L."/>
            <person name="Huang T."/>
            <person name="Niu S.C."/>
            <person name="Liu Z.J."/>
        </authorList>
    </citation>
    <scope>NUCLEOTIDE SEQUENCE [LARGE SCALE GENOMIC DNA]</scope>
    <source>
        <strain evidence="11">Lindl</strain>
    </source>
</reference>
<evidence type="ECO:0000256" key="3">
    <source>
        <dbReference type="ARBA" id="ARBA00005646"/>
    </source>
</evidence>
<dbReference type="Gene3D" id="1.10.1670.10">
    <property type="entry name" value="Helix-hairpin-Helix base-excision DNA repair enzymes (C-terminal)"/>
    <property type="match status" value="1"/>
</dbReference>
<dbReference type="InterPro" id="IPR044811">
    <property type="entry name" value="DME/ROS1"/>
</dbReference>